<keyword evidence="3" id="KW-1185">Reference proteome</keyword>
<feature type="compositionally biased region" description="Basic and acidic residues" evidence="1">
    <location>
        <begin position="44"/>
        <end position="60"/>
    </location>
</feature>
<reference evidence="2 3" key="1">
    <citation type="submission" date="2018-06" db="EMBL/GenBank/DDBJ databases">
        <title>Comparative genomics of Brasilonema spp. strains.</title>
        <authorList>
            <person name="Alvarenga D.O."/>
            <person name="Fiore M.F."/>
            <person name="Varani A.M."/>
        </authorList>
    </citation>
    <scope>NUCLEOTIDE SEQUENCE [LARGE SCALE GENOMIC DNA]</scope>
    <source>
        <strain evidence="2 3">SPC951</strain>
    </source>
</reference>
<feature type="region of interest" description="Disordered" evidence="1">
    <location>
        <begin position="29"/>
        <end position="69"/>
    </location>
</feature>
<evidence type="ECO:0000313" key="3">
    <source>
        <dbReference type="Proteomes" id="UP000718564"/>
    </source>
</evidence>
<name>A0ABX1P8W3_9CYAN</name>
<dbReference type="EMBL" id="QMEB01000083">
    <property type="protein sequence ID" value="NMG20242.1"/>
    <property type="molecule type" value="Genomic_DNA"/>
</dbReference>
<gene>
    <name evidence="2" type="ORF">DP116_12555</name>
</gene>
<evidence type="ECO:0000256" key="1">
    <source>
        <dbReference type="SAM" id="MobiDB-lite"/>
    </source>
</evidence>
<protein>
    <submittedName>
        <fullName evidence="2">Uncharacterized protein</fullName>
    </submittedName>
</protein>
<organism evidence="2 3">
    <name type="scientific">Brasilonema bromeliae SPC951</name>
    <dbReference type="NCBI Taxonomy" id="385972"/>
    <lineage>
        <taxon>Bacteria</taxon>
        <taxon>Bacillati</taxon>
        <taxon>Cyanobacteriota</taxon>
        <taxon>Cyanophyceae</taxon>
        <taxon>Nostocales</taxon>
        <taxon>Scytonemataceae</taxon>
        <taxon>Brasilonema</taxon>
        <taxon>Bromeliae group (in: Brasilonema)</taxon>
    </lineage>
</organism>
<dbReference type="Proteomes" id="UP000718564">
    <property type="component" value="Unassembled WGS sequence"/>
</dbReference>
<comment type="caution">
    <text evidence="2">The sequence shown here is derived from an EMBL/GenBank/DDBJ whole genome shotgun (WGS) entry which is preliminary data.</text>
</comment>
<accession>A0ABX1P8W3</accession>
<sequence length="69" mass="7846">MALVTLASVANPHPFFIVGDKTSLIFTRGMHKPSTPIPIKMQKRKNESKTPNKLTADKDTNQNQNYFMR</sequence>
<proteinExistence type="predicted"/>
<evidence type="ECO:0000313" key="2">
    <source>
        <dbReference type="EMBL" id="NMG20242.1"/>
    </source>
</evidence>